<keyword evidence="3" id="KW-1185">Reference proteome</keyword>
<dbReference type="EMBL" id="BAAAZG010000080">
    <property type="protein sequence ID" value="GAA4104537.1"/>
    <property type="molecule type" value="Genomic_DNA"/>
</dbReference>
<gene>
    <name evidence="2" type="ORF">GCM10022214_83800</name>
</gene>
<evidence type="ECO:0000313" key="2">
    <source>
        <dbReference type="EMBL" id="GAA4104537.1"/>
    </source>
</evidence>
<sequence>MGMVSVLSYAMVPPGIRPCGPRRRLGPYNGKAGRDASATGPSLRPVRGPTGATAVSISNFPGQASRGTYGMSPGATAPVPGGMPVIWENNGVGGANGRGLFTVGRRAGR</sequence>
<feature type="region of interest" description="Disordered" evidence="1">
    <location>
        <begin position="18"/>
        <end position="75"/>
    </location>
</feature>
<accession>A0ABP7X512</accession>
<organism evidence="2 3">
    <name type="scientific">Actinomadura miaoliensis</name>
    <dbReference type="NCBI Taxonomy" id="430685"/>
    <lineage>
        <taxon>Bacteria</taxon>
        <taxon>Bacillati</taxon>
        <taxon>Actinomycetota</taxon>
        <taxon>Actinomycetes</taxon>
        <taxon>Streptosporangiales</taxon>
        <taxon>Thermomonosporaceae</taxon>
        <taxon>Actinomadura</taxon>
    </lineage>
</organism>
<evidence type="ECO:0000313" key="3">
    <source>
        <dbReference type="Proteomes" id="UP001500683"/>
    </source>
</evidence>
<name>A0ABP7X512_9ACTN</name>
<protein>
    <submittedName>
        <fullName evidence="2">Uncharacterized protein</fullName>
    </submittedName>
</protein>
<comment type="caution">
    <text evidence="2">The sequence shown here is derived from an EMBL/GenBank/DDBJ whole genome shotgun (WGS) entry which is preliminary data.</text>
</comment>
<reference evidence="3" key="1">
    <citation type="journal article" date="2019" name="Int. J. Syst. Evol. Microbiol.">
        <title>The Global Catalogue of Microorganisms (GCM) 10K type strain sequencing project: providing services to taxonomists for standard genome sequencing and annotation.</title>
        <authorList>
            <consortium name="The Broad Institute Genomics Platform"/>
            <consortium name="The Broad Institute Genome Sequencing Center for Infectious Disease"/>
            <person name="Wu L."/>
            <person name="Ma J."/>
        </authorList>
    </citation>
    <scope>NUCLEOTIDE SEQUENCE [LARGE SCALE GENOMIC DNA]</scope>
    <source>
        <strain evidence="3">JCM 16702</strain>
    </source>
</reference>
<feature type="compositionally biased region" description="Polar residues" evidence="1">
    <location>
        <begin position="53"/>
        <end position="66"/>
    </location>
</feature>
<evidence type="ECO:0000256" key="1">
    <source>
        <dbReference type="SAM" id="MobiDB-lite"/>
    </source>
</evidence>
<dbReference type="Proteomes" id="UP001500683">
    <property type="component" value="Unassembled WGS sequence"/>
</dbReference>
<proteinExistence type="predicted"/>